<comment type="caution">
    <text evidence="1">The sequence shown here is derived from an EMBL/GenBank/DDBJ whole genome shotgun (WGS) entry which is preliminary data.</text>
</comment>
<dbReference type="EMBL" id="AVOT02006307">
    <property type="protein sequence ID" value="MBW0481239.1"/>
    <property type="molecule type" value="Genomic_DNA"/>
</dbReference>
<dbReference type="InterPro" id="IPR036397">
    <property type="entry name" value="RNaseH_sf"/>
</dbReference>
<dbReference type="Gene3D" id="3.30.420.10">
    <property type="entry name" value="Ribonuclease H-like superfamily/Ribonuclease H"/>
    <property type="match status" value="1"/>
</dbReference>
<evidence type="ECO:0000313" key="2">
    <source>
        <dbReference type="Proteomes" id="UP000765509"/>
    </source>
</evidence>
<proteinExistence type="predicted"/>
<dbReference type="GO" id="GO:0003676">
    <property type="term" value="F:nucleic acid binding"/>
    <property type="evidence" value="ECO:0007669"/>
    <property type="project" value="InterPro"/>
</dbReference>
<accession>A0A9Q3GW72</accession>
<evidence type="ECO:0000313" key="1">
    <source>
        <dbReference type="EMBL" id="MBW0481239.1"/>
    </source>
</evidence>
<sequence>MIQTLQDISGIFYACGLEFKDYYGFTHDWCTLIPALELVYKNSIHASTGKTPAMLEKGWNPKLPVDTFKKDLVYINPAASSFEVLIDKVRHNSHKSITDSCEYAKKKWGKSHKTSEFNVEDLILVSNLSFNNIKGPNKLKDSFEGQFIIKALHGTNAVKVKLSGELENKHPNFPVSLKHYTSSAQGFFPLRNKIPLEVPQLYKSEEKKVLKVFKERRLRGKNEREYLVRCRSPKHEYECISEIKIPDYQNFLRRFRHERRPITK</sequence>
<gene>
    <name evidence="1" type="ORF">O181_020954</name>
</gene>
<dbReference type="Proteomes" id="UP000765509">
    <property type="component" value="Unassembled WGS sequence"/>
</dbReference>
<evidence type="ECO:0008006" key="3">
    <source>
        <dbReference type="Google" id="ProtNLM"/>
    </source>
</evidence>
<organism evidence="1 2">
    <name type="scientific">Austropuccinia psidii MF-1</name>
    <dbReference type="NCBI Taxonomy" id="1389203"/>
    <lineage>
        <taxon>Eukaryota</taxon>
        <taxon>Fungi</taxon>
        <taxon>Dikarya</taxon>
        <taxon>Basidiomycota</taxon>
        <taxon>Pucciniomycotina</taxon>
        <taxon>Pucciniomycetes</taxon>
        <taxon>Pucciniales</taxon>
        <taxon>Sphaerophragmiaceae</taxon>
        <taxon>Austropuccinia</taxon>
    </lineage>
</organism>
<keyword evidence="2" id="KW-1185">Reference proteome</keyword>
<dbReference type="AlphaFoldDB" id="A0A9Q3GW72"/>
<protein>
    <recommendedName>
        <fullName evidence="3">Integrase catalytic domain-containing protein</fullName>
    </recommendedName>
</protein>
<reference evidence="1" key="1">
    <citation type="submission" date="2021-03" db="EMBL/GenBank/DDBJ databases">
        <title>Draft genome sequence of rust myrtle Austropuccinia psidii MF-1, a brazilian biotype.</title>
        <authorList>
            <person name="Quecine M.C."/>
            <person name="Pachon D.M.R."/>
            <person name="Bonatelli M.L."/>
            <person name="Correr F.H."/>
            <person name="Franceschini L.M."/>
            <person name="Leite T.F."/>
            <person name="Margarido G.R.A."/>
            <person name="Almeida C.A."/>
            <person name="Ferrarezi J.A."/>
            <person name="Labate C.A."/>
        </authorList>
    </citation>
    <scope>NUCLEOTIDE SEQUENCE</scope>
    <source>
        <strain evidence="1">MF-1</strain>
    </source>
</reference>
<name>A0A9Q3GW72_9BASI</name>